<dbReference type="EMBL" id="WNKQ01000032">
    <property type="protein sequence ID" value="KAF5844070.1"/>
    <property type="molecule type" value="Genomic_DNA"/>
</dbReference>
<evidence type="ECO:0008006" key="6">
    <source>
        <dbReference type="Google" id="ProtNLM"/>
    </source>
</evidence>
<evidence type="ECO:0000256" key="3">
    <source>
        <dbReference type="ARBA" id="ARBA00022927"/>
    </source>
</evidence>
<dbReference type="Gene3D" id="3.40.1000.10">
    <property type="entry name" value="Mog1/PsbP, alpha/beta/alpha sandwich"/>
    <property type="match status" value="1"/>
</dbReference>
<dbReference type="PANTHER" id="PTHR15837:SF0">
    <property type="entry name" value="RAN GUANINE NUCLEOTIDE RELEASE FACTOR"/>
    <property type="match status" value="1"/>
</dbReference>
<evidence type="ECO:0000313" key="4">
    <source>
        <dbReference type="EMBL" id="KAF5844070.1"/>
    </source>
</evidence>
<organism evidence="4 5">
    <name type="scientific">Cochliobolus sativus</name>
    <name type="common">Common root rot and spot blotch fungus</name>
    <name type="synonym">Bipolaris sorokiniana</name>
    <dbReference type="NCBI Taxonomy" id="45130"/>
    <lineage>
        <taxon>Eukaryota</taxon>
        <taxon>Fungi</taxon>
        <taxon>Dikarya</taxon>
        <taxon>Ascomycota</taxon>
        <taxon>Pezizomycotina</taxon>
        <taxon>Dothideomycetes</taxon>
        <taxon>Pleosporomycetidae</taxon>
        <taxon>Pleosporales</taxon>
        <taxon>Pleosporineae</taxon>
        <taxon>Pleosporaceae</taxon>
        <taxon>Bipolaris</taxon>
    </lineage>
</organism>
<dbReference type="InterPro" id="IPR007681">
    <property type="entry name" value="Mog1"/>
</dbReference>
<comment type="caution">
    <text evidence="4">The sequence shown here is derived from an EMBL/GenBank/DDBJ whole genome shotgun (WGS) entry which is preliminary data.</text>
</comment>
<protein>
    <recommendedName>
        <fullName evidence="6">Mog1p/PsbP-like protein</fullName>
    </recommendedName>
</protein>
<dbReference type="SUPFAM" id="SSF55724">
    <property type="entry name" value="Mog1p/PsbP-like"/>
    <property type="match status" value="1"/>
</dbReference>
<dbReference type="AlphaFoldDB" id="A0A8H5Z9U1"/>
<dbReference type="GO" id="GO:0031267">
    <property type="term" value="F:small GTPase binding"/>
    <property type="evidence" value="ECO:0007669"/>
    <property type="project" value="TreeGrafter"/>
</dbReference>
<proteinExistence type="inferred from homology"/>
<dbReference type="Proteomes" id="UP000624244">
    <property type="component" value="Unassembled WGS sequence"/>
</dbReference>
<gene>
    <name evidence="4" type="ORF">GGP41_002231</name>
</gene>
<evidence type="ECO:0000313" key="5">
    <source>
        <dbReference type="Proteomes" id="UP000624244"/>
    </source>
</evidence>
<comment type="similarity">
    <text evidence="1">Belongs to the MOG1 family.</text>
</comment>
<dbReference type="OMA" id="IDTVKVW"/>
<accession>A0A8H5Z9U1</accession>
<dbReference type="GO" id="GO:0005634">
    <property type="term" value="C:nucleus"/>
    <property type="evidence" value="ECO:0007669"/>
    <property type="project" value="TreeGrafter"/>
</dbReference>
<reference evidence="4" key="1">
    <citation type="submission" date="2019-11" db="EMBL/GenBank/DDBJ databases">
        <title>Bipolaris sorokiniana Genome sequencing.</title>
        <authorList>
            <person name="Wang H."/>
        </authorList>
    </citation>
    <scope>NUCLEOTIDE SEQUENCE</scope>
</reference>
<dbReference type="PANTHER" id="PTHR15837">
    <property type="entry name" value="RAN GUANINE NUCLEOTIDE RELEASE FACTOR"/>
    <property type="match status" value="1"/>
</dbReference>
<keyword evidence="2" id="KW-0813">Transport</keyword>
<sequence length="187" mass="20603">MDFKPTPLYGGAITVDLPSDYSDASLIRQIPSHQEVYLHNGGYTSIVLEILEYVDKPSDEEALQYHFSDLVDGTGDATTMVAQANGEMKNLPQTPILTLTFIQTPPPPAAGAPARKTPEYTFIQLILVRLKEQGTDIMITINSPHYPGEYTPANSPSSETQLMTEAKGIKEKVLESFAIREWGLFEG</sequence>
<keyword evidence="3" id="KW-0653">Protein transport</keyword>
<dbReference type="GO" id="GO:0005085">
    <property type="term" value="F:guanyl-nucleotide exchange factor activity"/>
    <property type="evidence" value="ECO:0007669"/>
    <property type="project" value="TreeGrafter"/>
</dbReference>
<dbReference type="InterPro" id="IPR016123">
    <property type="entry name" value="Mog1/PsbP_a/b/a-sand"/>
</dbReference>
<dbReference type="GO" id="GO:0006606">
    <property type="term" value="P:protein import into nucleus"/>
    <property type="evidence" value="ECO:0007669"/>
    <property type="project" value="TreeGrafter"/>
</dbReference>
<evidence type="ECO:0000256" key="2">
    <source>
        <dbReference type="ARBA" id="ARBA00022448"/>
    </source>
</evidence>
<evidence type="ECO:0000256" key="1">
    <source>
        <dbReference type="ARBA" id="ARBA00010307"/>
    </source>
</evidence>
<dbReference type="Pfam" id="PF04603">
    <property type="entry name" value="Mog1"/>
    <property type="match status" value="1"/>
</dbReference>
<name>A0A8H5Z9U1_COCSA</name>